<evidence type="ECO:0008006" key="5">
    <source>
        <dbReference type="Google" id="ProtNLM"/>
    </source>
</evidence>
<dbReference type="Pfam" id="PF11911">
    <property type="entry name" value="DUF3429"/>
    <property type="match status" value="1"/>
</dbReference>
<feature type="region of interest" description="Disordered" evidence="1">
    <location>
        <begin position="325"/>
        <end position="354"/>
    </location>
</feature>
<keyword evidence="2" id="KW-0812">Transmembrane</keyword>
<dbReference type="EMBL" id="MU004356">
    <property type="protein sequence ID" value="KAF2654926.1"/>
    <property type="molecule type" value="Genomic_DNA"/>
</dbReference>
<evidence type="ECO:0000313" key="4">
    <source>
        <dbReference type="Proteomes" id="UP000799324"/>
    </source>
</evidence>
<reference evidence="3" key="1">
    <citation type="journal article" date="2020" name="Stud. Mycol.">
        <title>101 Dothideomycetes genomes: a test case for predicting lifestyles and emergence of pathogens.</title>
        <authorList>
            <person name="Haridas S."/>
            <person name="Albert R."/>
            <person name="Binder M."/>
            <person name="Bloem J."/>
            <person name="Labutti K."/>
            <person name="Salamov A."/>
            <person name="Andreopoulos B."/>
            <person name="Baker S."/>
            <person name="Barry K."/>
            <person name="Bills G."/>
            <person name="Bluhm B."/>
            <person name="Cannon C."/>
            <person name="Castanera R."/>
            <person name="Culley D."/>
            <person name="Daum C."/>
            <person name="Ezra D."/>
            <person name="Gonzalez J."/>
            <person name="Henrissat B."/>
            <person name="Kuo A."/>
            <person name="Liang C."/>
            <person name="Lipzen A."/>
            <person name="Lutzoni F."/>
            <person name="Magnuson J."/>
            <person name="Mondo S."/>
            <person name="Nolan M."/>
            <person name="Ohm R."/>
            <person name="Pangilinan J."/>
            <person name="Park H.-J."/>
            <person name="Ramirez L."/>
            <person name="Alfaro M."/>
            <person name="Sun H."/>
            <person name="Tritt A."/>
            <person name="Yoshinaga Y."/>
            <person name="Zwiers L.-H."/>
            <person name="Turgeon B."/>
            <person name="Goodwin S."/>
            <person name="Spatafora J."/>
            <person name="Crous P."/>
            <person name="Grigoriev I."/>
        </authorList>
    </citation>
    <scope>NUCLEOTIDE SEQUENCE</scope>
    <source>
        <strain evidence="3">CBS 122681</strain>
    </source>
</reference>
<dbReference type="InterPro" id="IPR021836">
    <property type="entry name" value="DUF3429"/>
</dbReference>
<feature type="transmembrane region" description="Helical" evidence="2">
    <location>
        <begin position="196"/>
        <end position="215"/>
    </location>
</feature>
<feature type="compositionally biased region" description="Low complexity" evidence="1">
    <location>
        <begin position="91"/>
        <end position="100"/>
    </location>
</feature>
<evidence type="ECO:0000256" key="2">
    <source>
        <dbReference type="SAM" id="Phobius"/>
    </source>
</evidence>
<name>A0A6A6T4V7_9PLEO</name>
<accession>A0A6A6T4V7</accession>
<sequence>MFRTGASRLALRSTIAPISRQAGPARRRVPAPAQWITQYSSISARRPQLASMAQLRPVQAALARRPMADLADKKINKQAEDRYRHEKLEPTPETVSSSSSVHPVFSEVGIDNPVNDVDMMAGVRHDVNTIKETFSLAEVPRQAYTIGLAGVLPYLATSLSTVVCAYEINHASGGQGYLMSANTAEALLHVLEPLQIGYGAVILSFLGAIHWGLEWAGYGGYQGYPRYAIGVVAPAVAWPTVLLPVEYALISQFCAFTLLYYVDTRASYRGWTPPWYAIYRFVLTFIVGASIVVTLIGRGEVADRVGRLPGAVDRVTALRESAQEKMAQEEEGIRIQNAAKEAQSSEDGEGKDST</sequence>
<protein>
    <recommendedName>
        <fullName evidence="5">Transmembrane protein 69</fullName>
    </recommendedName>
</protein>
<keyword evidence="2" id="KW-0472">Membrane</keyword>
<feature type="transmembrane region" description="Helical" evidence="2">
    <location>
        <begin position="277"/>
        <end position="297"/>
    </location>
</feature>
<dbReference type="AlphaFoldDB" id="A0A6A6T4V7"/>
<feature type="region of interest" description="Disordered" evidence="1">
    <location>
        <begin position="78"/>
        <end position="100"/>
    </location>
</feature>
<dbReference type="PANTHER" id="PTHR15887">
    <property type="entry name" value="TRANSMEMBRANE PROTEIN 69"/>
    <property type="match status" value="1"/>
</dbReference>
<keyword evidence="4" id="KW-1185">Reference proteome</keyword>
<dbReference type="PANTHER" id="PTHR15887:SF1">
    <property type="entry name" value="TRANSMEMBRANE PROTEIN 69"/>
    <property type="match status" value="1"/>
</dbReference>
<gene>
    <name evidence="3" type="ORF">K491DRAFT_716692</name>
</gene>
<proteinExistence type="predicted"/>
<dbReference type="Proteomes" id="UP000799324">
    <property type="component" value="Unassembled WGS sequence"/>
</dbReference>
<feature type="compositionally biased region" description="Basic and acidic residues" evidence="1">
    <location>
        <begin position="78"/>
        <end position="90"/>
    </location>
</feature>
<evidence type="ECO:0000256" key="1">
    <source>
        <dbReference type="SAM" id="MobiDB-lite"/>
    </source>
</evidence>
<keyword evidence="2" id="KW-1133">Transmembrane helix</keyword>
<organism evidence="3 4">
    <name type="scientific">Lophiostoma macrostomum CBS 122681</name>
    <dbReference type="NCBI Taxonomy" id="1314788"/>
    <lineage>
        <taxon>Eukaryota</taxon>
        <taxon>Fungi</taxon>
        <taxon>Dikarya</taxon>
        <taxon>Ascomycota</taxon>
        <taxon>Pezizomycotina</taxon>
        <taxon>Dothideomycetes</taxon>
        <taxon>Pleosporomycetidae</taxon>
        <taxon>Pleosporales</taxon>
        <taxon>Lophiostomataceae</taxon>
        <taxon>Lophiostoma</taxon>
    </lineage>
</organism>
<evidence type="ECO:0000313" key="3">
    <source>
        <dbReference type="EMBL" id="KAF2654926.1"/>
    </source>
</evidence>
<dbReference type="OrthoDB" id="194289at2759"/>